<dbReference type="GO" id="GO:0016671">
    <property type="term" value="F:oxidoreductase activity, acting on a sulfur group of donors, disulfide as acceptor"/>
    <property type="evidence" value="ECO:0007669"/>
    <property type="project" value="InterPro"/>
</dbReference>
<dbReference type="EMBL" id="OC856113">
    <property type="protein sequence ID" value="CAD7623221.1"/>
    <property type="molecule type" value="Genomic_DNA"/>
</dbReference>
<comment type="subcellular location">
    <subcellularLocation>
        <location evidence="1">Secreted</location>
    </subcellularLocation>
</comment>
<dbReference type="GO" id="GO:0005576">
    <property type="term" value="C:extracellular region"/>
    <property type="evidence" value="ECO:0007669"/>
    <property type="project" value="UniProtKB-SubCell"/>
</dbReference>
<dbReference type="InterPro" id="IPR015955">
    <property type="entry name" value="Lactate_DH/Glyco_Ohase_4_C"/>
</dbReference>
<dbReference type="InterPro" id="IPR004911">
    <property type="entry name" value="Interferon-induced_GILT"/>
</dbReference>
<keyword evidence="4" id="KW-0732">Signal</keyword>
<evidence type="ECO:0000256" key="4">
    <source>
        <dbReference type="ARBA" id="ARBA00022729"/>
    </source>
</evidence>
<organism evidence="6">
    <name type="scientific">Medioppia subpectinata</name>
    <dbReference type="NCBI Taxonomy" id="1979941"/>
    <lineage>
        <taxon>Eukaryota</taxon>
        <taxon>Metazoa</taxon>
        <taxon>Ecdysozoa</taxon>
        <taxon>Arthropoda</taxon>
        <taxon>Chelicerata</taxon>
        <taxon>Arachnida</taxon>
        <taxon>Acari</taxon>
        <taxon>Acariformes</taxon>
        <taxon>Sarcoptiformes</taxon>
        <taxon>Oribatida</taxon>
        <taxon>Brachypylina</taxon>
        <taxon>Oppioidea</taxon>
        <taxon>Oppiidae</taxon>
        <taxon>Medioppia</taxon>
    </lineage>
</organism>
<dbReference type="PANTHER" id="PTHR13234">
    <property type="entry name" value="GAMMA-INTERFERON INDUCIBLE LYSOSOMAL THIOL REDUCTASE GILT"/>
    <property type="match status" value="1"/>
</dbReference>
<sequence>MICAETLSMNWTQIKDCIDGSHGDRLLVAHSHRTFNLSPQHHFIPWIIVDGTHTQEFQQRSQMNLMQYMCETYHNNHV</sequence>
<name>A0A7R9KHH8_9ACAR</name>
<dbReference type="SUPFAM" id="SSF56327">
    <property type="entry name" value="LDH C-terminal domain-like"/>
    <property type="match status" value="1"/>
</dbReference>
<evidence type="ECO:0000256" key="2">
    <source>
        <dbReference type="ARBA" id="ARBA00005679"/>
    </source>
</evidence>
<reference evidence="6" key="1">
    <citation type="submission" date="2020-11" db="EMBL/GenBank/DDBJ databases">
        <authorList>
            <person name="Tran Van P."/>
        </authorList>
    </citation>
    <scope>NUCLEOTIDE SEQUENCE</scope>
</reference>
<keyword evidence="7" id="KW-1185">Reference proteome</keyword>
<proteinExistence type="inferred from homology"/>
<dbReference type="GO" id="GO:0016616">
    <property type="term" value="F:oxidoreductase activity, acting on the CH-OH group of donors, NAD or NADP as acceptor"/>
    <property type="evidence" value="ECO:0007669"/>
    <property type="project" value="InterPro"/>
</dbReference>
<keyword evidence="5" id="KW-0325">Glycoprotein</keyword>
<evidence type="ECO:0000313" key="6">
    <source>
        <dbReference type="EMBL" id="CAD7623221.1"/>
    </source>
</evidence>
<keyword evidence="3" id="KW-0964">Secreted</keyword>
<evidence type="ECO:0000313" key="7">
    <source>
        <dbReference type="Proteomes" id="UP000759131"/>
    </source>
</evidence>
<dbReference type="OrthoDB" id="958254at2759"/>
<dbReference type="AlphaFoldDB" id="A0A7R9KHH8"/>
<dbReference type="EMBL" id="CAJPIZ010001538">
    <property type="protein sequence ID" value="CAG2103651.1"/>
    <property type="molecule type" value="Genomic_DNA"/>
</dbReference>
<evidence type="ECO:0000256" key="3">
    <source>
        <dbReference type="ARBA" id="ARBA00022525"/>
    </source>
</evidence>
<evidence type="ECO:0000256" key="5">
    <source>
        <dbReference type="ARBA" id="ARBA00023180"/>
    </source>
</evidence>
<gene>
    <name evidence="6" type="ORF">OSB1V03_LOCUS3680</name>
</gene>
<dbReference type="Proteomes" id="UP000759131">
    <property type="component" value="Unassembled WGS sequence"/>
</dbReference>
<dbReference type="PANTHER" id="PTHR13234:SF8">
    <property type="entry name" value="GAMMA-INTERFERON-INDUCIBLE LYSOSOMAL THIOL REDUCTASE"/>
    <property type="match status" value="1"/>
</dbReference>
<comment type="similarity">
    <text evidence="2">Belongs to the GILT family.</text>
</comment>
<protein>
    <submittedName>
        <fullName evidence="6">Uncharacterized protein</fullName>
    </submittedName>
</protein>
<accession>A0A7R9KHH8</accession>
<evidence type="ECO:0000256" key="1">
    <source>
        <dbReference type="ARBA" id="ARBA00004613"/>
    </source>
</evidence>